<protein>
    <submittedName>
        <fullName evidence="1">Uncharacterized protein</fullName>
    </submittedName>
</protein>
<dbReference type="Proteomes" id="UP000824881">
    <property type="component" value="Unassembled WGS sequence"/>
</dbReference>
<gene>
    <name evidence="1" type="ORF">CCMSSC00406_0000675</name>
</gene>
<keyword evidence="2" id="KW-1185">Reference proteome</keyword>
<name>A0ACB7JCY5_PLECO</name>
<accession>A0ACB7JCY5</accession>
<comment type="caution">
    <text evidence="1">The sequence shown here is derived from an EMBL/GenBank/DDBJ whole genome shotgun (WGS) entry which is preliminary data.</text>
</comment>
<reference evidence="1 2" key="1">
    <citation type="journal article" date="2021" name="Appl. Environ. Microbiol.">
        <title>Genetic linkage and physical mapping for an oyster mushroom Pleurotus cornucopiae and QTL analysis for the trait cap color.</title>
        <authorList>
            <person name="Zhang Y."/>
            <person name="Gao W."/>
            <person name="Sonnenberg A."/>
            <person name="Chen Q."/>
            <person name="Zhang J."/>
            <person name="Huang C."/>
        </authorList>
    </citation>
    <scope>NUCLEOTIDE SEQUENCE [LARGE SCALE GENOMIC DNA]</scope>
    <source>
        <strain evidence="1">CCMSSC00406</strain>
    </source>
</reference>
<organism evidence="1 2">
    <name type="scientific">Pleurotus cornucopiae</name>
    <name type="common">Cornucopia mushroom</name>
    <dbReference type="NCBI Taxonomy" id="5321"/>
    <lineage>
        <taxon>Eukaryota</taxon>
        <taxon>Fungi</taxon>
        <taxon>Dikarya</taxon>
        <taxon>Basidiomycota</taxon>
        <taxon>Agaricomycotina</taxon>
        <taxon>Agaricomycetes</taxon>
        <taxon>Agaricomycetidae</taxon>
        <taxon>Agaricales</taxon>
        <taxon>Pleurotineae</taxon>
        <taxon>Pleurotaceae</taxon>
        <taxon>Pleurotus</taxon>
    </lineage>
</organism>
<sequence>MEKDMSLKGSINSTGKVSDSSSFSDEQAARLERYVWWKLDLSVLGVVTIFYLLSWLDRTNLGNARVAGLQKDLHLTNDQYSIALTVTFIPYIFAELPSNLLLKIVGPNVLLSTLLVLWGVVTTLQGMPHQTEKEFYSFHYAGVVHNYAGLLACRFFLGLFEGGVLPGIVLYLSLFYPRAQLQKRLSVVFAASSLAGAFSGLLAAGISEMSGIGGRPGWAWIFILEGIFTVLFGILSSFFIPSSPMNCRLLKQEEKEYIMLRLREDGAISKDDRSDVFSWREVFRIFHLPHVWLLFFIFFFHGTILYSLSYFAPSIIQGLGYSANRAQLMSVPPYAAAFVLTNVASYVADRYHCRGAVVMFCSACTIVGFSMFLGSHKHAVQYGSLFLTLSGINTAAPTITSWTANNTAPHIRRASAIAVVCMLTNMGGILSTWLLGSLSAAPRYTKATIVLLVFSIGLGVAAGLNVLYLWMQNKKKAELRATITKEEEPAGLGDRSAWLDEALHHRIREPSPIAHNGYKTTCLRILWEGHLWARLRIMERKDSLTSSEKVNVLPGSSTISVDADAQLERVVWRKIDLCVIATLTVFYLLSWLDRTNLGNARIAGLQTDLRLTNDQYSISLTVTLVPYLCAELPVNLLLKIVGPNILLPTLMTLWGIVMTLHALEVYWCVASSLASSKVPYSTQDCAIVQLRPIGRLGGMLPAIVLYMSLFYPRSKLQRRLSMIFSASSLAGAFSGLLAAAILHMDGIGGKRGWAWIFILEGLFTVVFGIVSFFIIPESVGHCALLGAGERGYVLKRLREDGAISQNDSADGFAWKEVFQVFRLPHVWFILCIFFFNGIILYSLSYFTPSIVQALGWSGTRAQLMTVPPYAVGFVVTNLGSYVADHYKRRGIVIIICAACLTAGFSMFLASHSTSVQYGSLFLTIAGINAAAPAITSWVANNTAPHVRRASAIACACVMTNAGGILATWLIGSLSPPPRYTNATIVLLVSSVGLGIAAVGNVIYLWSQNRVKDRLRAVVTKEEEPEGLGDRRAWFTYIL</sequence>
<evidence type="ECO:0000313" key="2">
    <source>
        <dbReference type="Proteomes" id="UP000824881"/>
    </source>
</evidence>
<evidence type="ECO:0000313" key="1">
    <source>
        <dbReference type="EMBL" id="KAG9227679.1"/>
    </source>
</evidence>
<dbReference type="EMBL" id="WQMT02000001">
    <property type="protein sequence ID" value="KAG9227679.1"/>
    <property type="molecule type" value="Genomic_DNA"/>
</dbReference>
<proteinExistence type="predicted"/>